<reference evidence="2 3" key="1">
    <citation type="submission" date="2019-06" db="EMBL/GenBank/DDBJ databases">
        <title>A chromosomal-level reference genome of Carpinus fangiana (Coryloideae, Betulaceae).</title>
        <authorList>
            <person name="Yang X."/>
            <person name="Wang Z."/>
            <person name="Zhang L."/>
            <person name="Hao G."/>
            <person name="Liu J."/>
            <person name="Yang Y."/>
        </authorList>
    </citation>
    <scope>NUCLEOTIDE SEQUENCE [LARGE SCALE GENOMIC DNA]</scope>
    <source>
        <strain evidence="2">Cfa_2016G</strain>
        <tissue evidence="2">Leaf</tissue>
    </source>
</reference>
<sequence length="55" mass="5761">MKHKSKSDSMMWPSSRSKCSPISDPEEGVEVLAEMEFAVGGYVGCSCGGDGCSGE</sequence>
<name>A0A5N6R2Q8_9ROSI</name>
<dbReference type="EMBL" id="CM017325">
    <property type="protein sequence ID" value="KAE8055230.1"/>
    <property type="molecule type" value="Genomic_DNA"/>
</dbReference>
<accession>A0A5N6R2Q8</accession>
<gene>
    <name evidence="2" type="ORF">FH972_012085</name>
</gene>
<feature type="region of interest" description="Disordered" evidence="1">
    <location>
        <begin position="1"/>
        <end position="25"/>
    </location>
</feature>
<evidence type="ECO:0000313" key="3">
    <source>
        <dbReference type="Proteomes" id="UP000327013"/>
    </source>
</evidence>
<organism evidence="2 3">
    <name type="scientific">Carpinus fangiana</name>
    <dbReference type="NCBI Taxonomy" id="176857"/>
    <lineage>
        <taxon>Eukaryota</taxon>
        <taxon>Viridiplantae</taxon>
        <taxon>Streptophyta</taxon>
        <taxon>Embryophyta</taxon>
        <taxon>Tracheophyta</taxon>
        <taxon>Spermatophyta</taxon>
        <taxon>Magnoliopsida</taxon>
        <taxon>eudicotyledons</taxon>
        <taxon>Gunneridae</taxon>
        <taxon>Pentapetalae</taxon>
        <taxon>rosids</taxon>
        <taxon>fabids</taxon>
        <taxon>Fagales</taxon>
        <taxon>Betulaceae</taxon>
        <taxon>Carpinus</taxon>
    </lineage>
</organism>
<keyword evidence="3" id="KW-1185">Reference proteome</keyword>
<evidence type="ECO:0000313" key="2">
    <source>
        <dbReference type="EMBL" id="KAE8055230.1"/>
    </source>
</evidence>
<evidence type="ECO:0000256" key="1">
    <source>
        <dbReference type="SAM" id="MobiDB-lite"/>
    </source>
</evidence>
<dbReference type="Proteomes" id="UP000327013">
    <property type="component" value="Chromosome 5"/>
</dbReference>
<dbReference type="AlphaFoldDB" id="A0A5N6R2Q8"/>
<protein>
    <submittedName>
        <fullName evidence="2">Uncharacterized protein</fullName>
    </submittedName>
</protein>
<proteinExistence type="predicted"/>